<comment type="caution">
    <text evidence="3">The sequence shown here is derived from an EMBL/GenBank/DDBJ whole genome shotgun (WGS) entry which is preliminary data.</text>
</comment>
<sequence length="311" mass="35280">MKARDIQKELCNAWDLAFSDGWLTAFEQRHCLRSRQLPGEAASADPAAVALVRQRLQDLTDLYEPKDIYNMDETGLCYAMAPARSICTKAARGVKKDKTRITVALTANTDGTDALPAFVLGRAKQPYCFKKRSAEELGFEYRSNEKAWMTGLIFREWLLDLDRNMRACGRHVLLLIDNASSHKTGDIICTNVRVELLPPNTTAFLQAMDAGIIALFKVAYRRKQLRWLYDKIKNGDSIGKKVYAVDQLQAMQWSKDIWRELQGKRTIESCFRHTGIVFNAVDERSKDAEFSSYGVDVEVEDIIIRAGQLSL</sequence>
<dbReference type="Proteomes" id="UP000697107">
    <property type="component" value="Unassembled WGS sequence"/>
</dbReference>
<dbReference type="Proteomes" id="UP000735874">
    <property type="component" value="Unassembled WGS sequence"/>
</dbReference>
<gene>
    <name evidence="3" type="ORF">PC113_g15467</name>
    <name evidence="4" type="ORF">PC118_g14915</name>
</gene>
<evidence type="ECO:0000313" key="5">
    <source>
        <dbReference type="Proteomes" id="UP000735874"/>
    </source>
</evidence>
<evidence type="ECO:0000313" key="4">
    <source>
        <dbReference type="EMBL" id="KAG2973800.1"/>
    </source>
</evidence>
<dbReference type="PROSITE" id="PS51253">
    <property type="entry name" value="HTH_CENPB"/>
    <property type="match status" value="1"/>
</dbReference>
<feature type="domain" description="HTH CENPB-type" evidence="2">
    <location>
        <begin position="1"/>
        <end position="36"/>
    </location>
</feature>
<dbReference type="GO" id="GO:0005634">
    <property type="term" value="C:nucleus"/>
    <property type="evidence" value="ECO:0007669"/>
    <property type="project" value="TreeGrafter"/>
</dbReference>
<dbReference type="Pfam" id="PF03184">
    <property type="entry name" value="DDE_1"/>
    <property type="match status" value="1"/>
</dbReference>
<dbReference type="InterPro" id="IPR050863">
    <property type="entry name" value="CenT-Element_Derived"/>
</dbReference>
<dbReference type="EMBL" id="RCML01000560">
    <property type="protein sequence ID" value="KAG2973800.1"/>
    <property type="molecule type" value="Genomic_DNA"/>
</dbReference>
<dbReference type="GO" id="GO:0003677">
    <property type="term" value="F:DNA binding"/>
    <property type="evidence" value="ECO:0007669"/>
    <property type="project" value="UniProtKB-KW"/>
</dbReference>
<evidence type="ECO:0000256" key="1">
    <source>
        <dbReference type="ARBA" id="ARBA00023125"/>
    </source>
</evidence>
<evidence type="ECO:0000313" key="3">
    <source>
        <dbReference type="EMBL" id="KAG2851926.1"/>
    </source>
</evidence>
<dbReference type="VEuPathDB" id="FungiDB:PC110_g14509"/>
<proteinExistence type="predicted"/>
<evidence type="ECO:0000259" key="2">
    <source>
        <dbReference type="PROSITE" id="PS51253"/>
    </source>
</evidence>
<organism evidence="3 5">
    <name type="scientific">Phytophthora cactorum</name>
    <dbReference type="NCBI Taxonomy" id="29920"/>
    <lineage>
        <taxon>Eukaryota</taxon>
        <taxon>Sar</taxon>
        <taxon>Stramenopiles</taxon>
        <taxon>Oomycota</taxon>
        <taxon>Peronosporomycetes</taxon>
        <taxon>Peronosporales</taxon>
        <taxon>Peronosporaceae</taxon>
        <taxon>Phytophthora</taxon>
    </lineage>
</organism>
<dbReference type="InterPro" id="IPR006600">
    <property type="entry name" value="HTH_CenpB_DNA-bd_dom"/>
</dbReference>
<reference evidence="3" key="1">
    <citation type="submission" date="2018-10" db="EMBL/GenBank/DDBJ databases">
        <title>Effector identification in a new, highly contiguous assembly of the strawberry crown rot pathogen Phytophthora cactorum.</title>
        <authorList>
            <person name="Armitage A.D."/>
            <person name="Nellist C.F."/>
            <person name="Bates H."/>
            <person name="Vickerstaff R.J."/>
            <person name="Harrison R.J."/>
        </authorList>
    </citation>
    <scope>NUCLEOTIDE SEQUENCE</scope>
    <source>
        <strain evidence="3">15-7</strain>
        <strain evidence="4">P415</strain>
    </source>
</reference>
<accession>A0A8T0YRI9</accession>
<dbReference type="EMBL" id="RCMG01000573">
    <property type="protein sequence ID" value="KAG2851926.1"/>
    <property type="molecule type" value="Genomic_DNA"/>
</dbReference>
<protein>
    <recommendedName>
        <fullName evidence="2">HTH CENPB-type domain-containing protein</fullName>
    </recommendedName>
</protein>
<dbReference type="AlphaFoldDB" id="A0A8T0YRI9"/>
<keyword evidence="1" id="KW-0238">DNA-binding</keyword>
<dbReference type="PANTHER" id="PTHR19303:SF73">
    <property type="entry name" value="PROTEIN PDC2"/>
    <property type="match status" value="1"/>
</dbReference>
<dbReference type="PANTHER" id="PTHR19303">
    <property type="entry name" value="TRANSPOSON"/>
    <property type="match status" value="1"/>
</dbReference>
<name>A0A8T0YRI9_9STRA</name>
<dbReference type="InterPro" id="IPR004875">
    <property type="entry name" value="DDE_SF_endonuclease_dom"/>
</dbReference>